<dbReference type="GO" id="GO:0003824">
    <property type="term" value="F:catalytic activity"/>
    <property type="evidence" value="ECO:0007669"/>
    <property type="project" value="UniProtKB-ARBA"/>
</dbReference>
<dbReference type="InterPro" id="IPR053482">
    <property type="entry name" value="DPA-CoA_Dioxygenase"/>
</dbReference>
<evidence type="ECO:0000313" key="2">
    <source>
        <dbReference type="Proteomes" id="UP000510844"/>
    </source>
</evidence>
<dbReference type="PANTHER" id="PTHR11941">
    <property type="entry name" value="ENOYL-COA HYDRATASE-RELATED"/>
    <property type="match status" value="1"/>
</dbReference>
<dbReference type="InterPro" id="IPR001753">
    <property type="entry name" value="Enoyl-CoA_hydra/iso"/>
</dbReference>
<dbReference type="KEGG" id="mfeu:H1D33_24985"/>
<gene>
    <name evidence="1" type="ORF">H1D33_24985</name>
</gene>
<proteinExistence type="predicted"/>
<dbReference type="PANTHER" id="PTHR11941:SF54">
    <property type="entry name" value="ENOYL-COA HYDRATASE, MITOCHONDRIAL"/>
    <property type="match status" value="1"/>
</dbReference>
<protein>
    <submittedName>
        <fullName evidence="1">Enoyl-CoA hydratase/isomerase family protein</fullName>
    </submittedName>
</protein>
<keyword evidence="2" id="KW-1185">Reference proteome</keyword>
<name>A0A7L6BF25_9ACTN</name>
<dbReference type="InterPro" id="IPR029045">
    <property type="entry name" value="ClpP/crotonase-like_dom_sf"/>
</dbReference>
<dbReference type="CDD" id="cd06558">
    <property type="entry name" value="crotonase-like"/>
    <property type="match status" value="1"/>
</dbReference>
<dbReference type="AlphaFoldDB" id="A0A7L6BF25"/>
<dbReference type="GO" id="GO:0006635">
    <property type="term" value="P:fatty acid beta-oxidation"/>
    <property type="evidence" value="ECO:0007669"/>
    <property type="project" value="TreeGrafter"/>
</dbReference>
<evidence type="ECO:0000313" key="1">
    <source>
        <dbReference type="EMBL" id="QLQ40519.2"/>
    </source>
</evidence>
<dbReference type="NCBIfam" id="NF042432">
    <property type="entry name" value="DHPACoAdixog_DpgC"/>
    <property type="match status" value="1"/>
</dbReference>
<dbReference type="Gene3D" id="3.90.226.10">
    <property type="entry name" value="2-enoyl-CoA Hydratase, Chain A, domain 1"/>
    <property type="match status" value="1"/>
</dbReference>
<sequence length="437" mass="46542">MTLGSPTTMAGAKPAIGIPGLDDGRRAVEAAAARAEAVLGTLPAPEGRTPDERATASAAHAAAREARAEFLDRYASAVYREVTAGLTRPMRLAELCAATAEAFPGLVASRARLAAEHDLPQRHKEGLEIDVGLFLGAVLDRPEEGRHLLRAMLRPTARAAALAESYLREGRADLPSVRLRRDAGVAHLTMCRDDCLNAEDARQVADMETAVDLALLDPQVDVLVLRGGVMTHPRYRGRRVFSSGINLKALHAGGIGLVGFLLTRELGYVHKLVRGGKPVLAAVDTFAIGGGTQLLLVADHVVAGADAYLSLPAAQEGIVPGAANFRLARRVPARLARQLILLGRRLRVTEPEARLLVDAVHEPGPQLDEAVRAGAELLRGSAVAANREMLLVTEEPLDDFRRYLAAFAVCQARRLHSDDVIAKVGRFSTGRPAAVPA</sequence>
<accession>A0A7L6BF25</accession>
<dbReference type="SUPFAM" id="SSF52096">
    <property type="entry name" value="ClpP/crotonase"/>
    <property type="match status" value="1"/>
</dbReference>
<dbReference type="RefSeq" id="WP_220138695.1">
    <property type="nucleotide sequence ID" value="NZ_CP059322.2"/>
</dbReference>
<dbReference type="EMBL" id="CP059322">
    <property type="protein sequence ID" value="QLQ40519.2"/>
    <property type="molecule type" value="Genomic_DNA"/>
</dbReference>
<dbReference type="Pfam" id="PF00378">
    <property type="entry name" value="ECH_1"/>
    <property type="match status" value="1"/>
</dbReference>
<reference evidence="1 2" key="2">
    <citation type="journal article" date="2021" name="Mar. Drugs">
        <title>A New Micromonospora Strain with Antibiotic Activity Isolated from the Microbiome of a Mid-Atlantic Deep-Sea Sponge.</title>
        <authorList>
            <person name="Back C.R."/>
            <person name="Stennett H.L."/>
            <person name="Williams S.E."/>
            <person name="Wang L."/>
            <person name="Ojeda Gomez J."/>
            <person name="Abdulle O.M."/>
            <person name="Duffy T."/>
            <person name="Neal C."/>
            <person name="Mantell J."/>
            <person name="Jepson M.A."/>
            <person name="Hendry K.R."/>
            <person name="Powell D."/>
            <person name="Stach J.E.M."/>
            <person name="Essex-Lopresti A.E."/>
            <person name="Willis C.L."/>
            <person name="Curnow P."/>
            <person name="Race P.R."/>
        </authorList>
    </citation>
    <scope>NUCLEOTIDE SEQUENCE [LARGE SCALE GENOMIC DNA]</scope>
    <source>
        <strain evidence="1 2">28ISP2-46</strain>
    </source>
</reference>
<dbReference type="Gene3D" id="1.20.58.1300">
    <property type="match status" value="1"/>
</dbReference>
<reference evidence="2" key="1">
    <citation type="submission" date="2020-07" db="EMBL/GenBank/DDBJ databases">
        <title>A new Micromonospora strain with potent antibiotic activity isolated from the microbiome of a mid-Atlantic deep-sea sponge.</title>
        <authorList>
            <person name="Back C.R."/>
            <person name="Stennett H.L."/>
            <person name="Williams S.E."/>
            <person name="Wang L."/>
            <person name="Ojeda Gomez J."/>
            <person name="Abdulle O.M."/>
            <person name="Duffy T."/>
            <person name="Hendry K.R."/>
            <person name="Powell D."/>
            <person name="Stach J.E."/>
            <person name="Essex-Lopresti A.E."/>
            <person name="Willis C.L."/>
            <person name="Curnow P."/>
            <person name="Race P.R."/>
        </authorList>
    </citation>
    <scope>NUCLEOTIDE SEQUENCE [LARGE SCALE GENOMIC DNA]</scope>
    <source>
        <strain evidence="2">28ISP2-46</strain>
    </source>
</reference>
<organism evidence="1 2">
    <name type="scientific">Micromonospora robiginosa</name>
    <dbReference type="NCBI Taxonomy" id="2749844"/>
    <lineage>
        <taxon>Bacteria</taxon>
        <taxon>Bacillati</taxon>
        <taxon>Actinomycetota</taxon>
        <taxon>Actinomycetes</taxon>
        <taxon>Micromonosporales</taxon>
        <taxon>Micromonosporaceae</taxon>
        <taxon>Micromonospora</taxon>
    </lineage>
</organism>
<dbReference type="Proteomes" id="UP000510844">
    <property type="component" value="Chromosome"/>
</dbReference>